<proteinExistence type="predicted"/>
<dbReference type="Proteomes" id="UP001151760">
    <property type="component" value="Unassembled WGS sequence"/>
</dbReference>
<organism evidence="1 2">
    <name type="scientific">Tanacetum coccineum</name>
    <dbReference type="NCBI Taxonomy" id="301880"/>
    <lineage>
        <taxon>Eukaryota</taxon>
        <taxon>Viridiplantae</taxon>
        <taxon>Streptophyta</taxon>
        <taxon>Embryophyta</taxon>
        <taxon>Tracheophyta</taxon>
        <taxon>Spermatophyta</taxon>
        <taxon>Magnoliopsida</taxon>
        <taxon>eudicotyledons</taxon>
        <taxon>Gunneridae</taxon>
        <taxon>Pentapetalae</taxon>
        <taxon>asterids</taxon>
        <taxon>campanulids</taxon>
        <taxon>Asterales</taxon>
        <taxon>Asteraceae</taxon>
        <taxon>Asteroideae</taxon>
        <taxon>Anthemideae</taxon>
        <taxon>Anthemidinae</taxon>
        <taxon>Tanacetum</taxon>
    </lineage>
</organism>
<sequence length="367" mass="42116">METKDTLSSCSDSEEQDMQQMLKRAKILKGSCLNGLSALKSNFTWKHVQGITKSEFERAFSRIFGEDVDTFIRMFSRNVDTLEQQLTKETILESNCQNAFRVLNIQFEKIFTFVLIKPSSLDVQEVKASDASSEDKAQESCMVSFLLLHSHLKLLSNNDLKGTRTEYGFKRAFTTLFGQDLETFTEYTQLEILEFCDTLIQHMEYVKKSIDKRALHKRDYDSRVNERQMQTTEEKVDTSKALDVNIRPIYEEEPMAEVQTTAKINVFATRQQHTEQLEFNNEGEVDQNAEQCHDSRPLPAKLIDNQITELSYQSLEIKRLLDDLRVTAAQVRVTAAKYKLVLLVILMKNMLSINAVGTKVTTASVQS</sequence>
<evidence type="ECO:0000313" key="1">
    <source>
        <dbReference type="EMBL" id="GJT50917.1"/>
    </source>
</evidence>
<name>A0ABQ5EJK0_9ASTR</name>
<accession>A0ABQ5EJK0</accession>
<reference evidence="1" key="2">
    <citation type="submission" date="2022-01" db="EMBL/GenBank/DDBJ databases">
        <authorList>
            <person name="Yamashiro T."/>
            <person name="Shiraishi A."/>
            <person name="Satake H."/>
            <person name="Nakayama K."/>
        </authorList>
    </citation>
    <scope>NUCLEOTIDE SEQUENCE</scope>
</reference>
<evidence type="ECO:0000313" key="2">
    <source>
        <dbReference type="Proteomes" id="UP001151760"/>
    </source>
</evidence>
<dbReference type="EMBL" id="BQNB010016362">
    <property type="protein sequence ID" value="GJT50917.1"/>
    <property type="molecule type" value="Genomic_DNA"/>
</dbReference>
<protein>
    <submittedName>
        <fullName evidence="1">Uncharacterized protein</fullName>
    </submittedName>
</protein>
<reference evidence="1" key="1">
    <citation type="journal article" date="2022" name="Int. J. Mol. Sci.">
        <title>Draft Genome of Tanacetum Coccineum: Genomic Comparison of Closely Related Tanacetum-Family Plants.</title>
        <authorList>
            <person name="Yamashiro T."/>
            <person name="Shiraishi A."/>
            <person name="Nakayama K."/>
            <person name="Satake H."/>
        </authorList>
    </citation>
    <scope>NUCLEOTIDE SEQUENCE</scope>
</reference>
<gene>
    <name evidence="1" type="ORF">Tco_0977074</name>
</gene>
<comment type="caution">
    <text evidence="1">The sequence shown here is derived from an EMBL/GenBank/DDBJ whole genome shotgun (WGS) entry which is preliminary data.</text>
</comment>
<keyword evidence="2" id="KW-1185">Reference proteome</keyword>